<evidence type="ECO:0000313" key="3">
    <source>
        <dbReference type="Proteomes" id="UP000596252"/>
    </source>
</evidence>
<dbReference type="Gene3D" id="3.10.450.40">
    <property type="match status" value="1"/>
</dbReference>
<feature type="signal peptide" evidence="1">
    <location>
        <begin position="1"/>
        <end position="17"/>
    </location>
</feature>
<name>A0ABX7G3B0_9GAMM</name>
<accession>A0ABX7G3B0</accession>
<dbReference type="RefSeq" id="WP_203325414.1">
    <property type="nucleotide sequence ID" value="NZ_CP069213.1"/>
</dbReference>
<dbReference type="Proteomes" id="UP000596252">
    <property type="component" value="Chromosome"/>
</dbReference>
<keyword evidence="1" id="KW-0732">Signal</keyword>
<sequence>MRYWLLGAMMVTAGASANTSLFNLLSTGDRVNPVAMMERVEADHPGYIADFELDVQDGELRYEFDVINADENTLTELTFSAADGTLVLQRNSKLEADDHDELEAVKLLERKQLRFSELVRMASEQHEGKLMGAQLEHDLGISYLEFKMMDENGKRKHAFDIQKLKPLPMLQWER</sequence>
<reference evidence="2 3" key="1">
    <citation type="journal article" date="2012" name="Antonie Van Leeuwenhoek">
        <title>Shewanella litorisediminis sp. nov., a gammaproteobacterium isolated from a tidal flat sediment.</title>
        <authorList>
            <person name="Lee M.H."/>
            <person name="Yoon J.H."/>
        </authorList>
    </citation>
    <scope>NUCLEOTIDE SEQUENCE [LARGE SCALE GENOMIC DNA]</scope>
    <source>
        <strain evidence="2 3">SMK1-12</strain>
    </source>
</reference>
<evidence type="ECO:0000256" key="1">
    <source>
        <dbReference type="SAM" id="SignalP"/>
    </source>
</evidence>
<evidence type="ECO:0008006" key="4">
    <source>
        <dbReference type="Google" id="ProtNLM"/>
    </source>
</evidence>
<keyword evidence="3" id="KW-1185">Reference proteome</keyword>
<gene>
    <name evidence="2" type="ORF">JQC75_18175</name>
</gene>
<dbReference type="EMBL" id="CP069213">
    <property type="protein sequence ID" value="QRH01743.1"/>
    <property type="molecule type" value="Genomic_DNA"/>
</dbReference>
<evidence type="ECO:0000313" key="2">
    <source>
        <dbReference type="EMBL" id="QRH01743.1"/>
    </source>
</evidence>
<organism evidence="2 3">
    <name type="scientific">Shewanella litorisediminis</name>
    <dbReference type="NCBI Taxonomy" id="1173586"/>
    <lineage>
        <taxon>Bacteria</taxon>
        <taxon>Pseudomonadati</taxon>
        <taxon>Pseudomonadota</taxon>
        <taxon>Gammaproteobacteria</taxon>
        <taxon>Alteromonadales</taxon>
        <taxon>Shewanellaceae</taxon>
        <taxon>Shewanella</taxon>
    </lineage>
</organism>
<proteinExistence type="predicted"/>
<feature type="chain" id="PRO_5046955947" description="PepSY domain-containing protein" evidence="1">
    <location>
        <begin position="18"/>
        <end position="174"/>
    </location>
</feature>
<protein>
    <recommendedName>
        <fullName evidence="4">PepSY domain-containing protein</fullName>
    </recommendedName>
</protein>